<dbReference type="InterPro" id="IPR027417">
    <property type="entry name" value="P-loop_NTPase"/>
</dbReference>
<sequence length="1010" mass="116461">MFISKENAIISIVVEQLAEITRKQIEEEVNLLRGVKKEVRYLSSELKTIRNVLDDAERRGYKEQTIQDWLKDLEDISYDIADVLDEWNYEKLKLQIEGPDSVVVRPKVCPFIPSCLYVEKITTRRDIAKKIKKLKERMDMIVKKKARYAFKEAQPVEPRTSDRRITTSFVEVSEIQGRRDDTNIVVSKLILEGADQEGRYPRVISIVGTGGIGKTTLAQLVYHDDRVKNCFKKTIWICVSDVSDEVKIVKGIIEQVNGSAPNLNELESLLKCLADSISGKKFLLVLDDVWEEYCTKWESLKTSLKCGGSRSKLLMTTRSEMVAKKMGSAENEIHRMNQLSDDDCWLLMRQIAFFERREEEAEKLQDIGKNIAKKCKGLPLAAKVLGSHLRFKNTLEEWENVLNSDMWQLEKVELELFPHLSLSYNDIEATTKELSGACDPSLLTQIKVYRSLVQQYSENLLTSSHLSKSLRVLRVGLQSENIETEIKNLIHLRYLDMRVGRLDRIPQTLFKLYNLETLYLNKLELREIPKEIGNLIRLTHLDLSLNRDMKELPETICNLHHLRTLGLDRCFSLERLPEGIDRLVNLTHLRNSHTYELKQIPQGLEQLTGLRTLNCYNVGRSWCKWRYLNKLDKLSGDLELNIQLHDTEDVNEAQKVNLRNKIDIQSLKFNFFSTWQQIDDITESVRNEILEALQPPPNLLSLEIEFYQGTKFPGWITSSLNHLKTMRIVNTHYCSALPPLGKLPGLELLEIFSMNNLEFLGREFLGIAISLDDDDINVPPPLPSPSSSMVIGFPKLKELKISYCNEWKEWEDITAEEEGSATVSIMPCLEKLVILNCHSITVLPHRLLRKASSLQHLEIWSYSLSNSYNDKEDSNWRSLSHIPRVQMSGYYYSRYSELRFCVTISGVSVCASAKIRWQGPYSCWTLISTIPVVLFLQNVPCTVVDATGSFEGGIRQLTERAWIDTMPSWSPDRKLIALSSDRRNRRMWRHSGYTSGWFGRRKGEVKRCVL</sequence>
<feature type="domain" description="R13L1/DRL21-like LRR repeat region" evidence="9">
    <location>
        <begin position="628"/>
        <end position="754"/>
    </location>
</feature>
<evidence type="ECO:0000256" key="2">
    <source>
        <dbReference type="ARBA" id="ARBA00022614"/>
    </source>
</evidence>
<dbReference type="Gene3D" id="3.80.10.10">
    <property type="entry name" value="Ribonuclease Inhibitor"/>
    <property type="match status" value="1"/>
</dbReference>
<evidence type="ECO:0000313" key="10">
    <source>
        <dbReference type="EMBL" id="KAG8380070.1"/>
    </source>
</evidence>
<dbReference type="Pfam" id="PF18052">
    <property type="entry name" value="Rx_N"/>
    <property type="match status" value="1"/>
</dbReference>
<dbReference type="GO" id="GO:0043531">
    <property type="term" value="F:ADP binding"/>
    <property type="evidence" value="ECO:0007669"/>
    <property type="project" value="InterPro"/>
</dbReference>
<dbReference type="PANTHER" id="PTHR36766:SF45">
    <property type="entry name" value="NB-ARC DOMAIN-CONTAINING PROTEIN"/>
    <property type="match status" value="1"/>
</dbReference>
<accession>A0AAV6XLY0</accession>
<keyword evidence="3" id="KW-0677">Repeat</keyword>
<dbReference type="InterPro" id="IPR041118">
    <property type="entry name" value="Rx_N"/>
</dbReference>
<keyword evidence="11" id="KW-1185">Reference proteome</keyword>
<gene>
    <name evidence="10" type="ORF">BUALT_Bualt07G0155200</name>
</gene>
<name>A0AAV6XLY0_9LAMI</name>
<dbReference type="InterPro" id="IPR011042">
    <property type="entry name" value="6-blade_b-propeller_TolB-like"/>
</dbReference>
<keyword evidence="2" id="KW-0433">Leucine-rich repeat</keyword>
<dbReference type="Pfam" id="PF00931">
    <property type="entry name" value="NB-ARC"/>
    <property type="match status" value="1"/>
</dbReference>
<dbReference type="InterPro" id="IPR042197">
    <property type="entry name" value="Apaf_helical"/>
</dbReference>
<protein>
    <submittedName>
        <fullName evidence="10">Uncharacterized protein</fullName>
    </submittedName>
</protein>
<dbReference type="Pfam" id="PF25019">
    <property type="entry name" value="LRR_R13L1-DRL21"/>
    <property type="match status" value="1"/>
</dbReference>
<comment type="similarity">
    <text evidence="1">Belongs to the disease resistance NB-LRR family.</text>
</comment>
<dbReference type="InterPro" id="IPR032675">
    <property type="entry name" value="LRR_dom_sf"/>
</dbReference>
<dbReference type="InterPro" id="IPR002182">
    <property type="entry name" value="NB-ARC"/>
</dbReference>
<dbReference type="CDD" id="cd14798">
    <property type="entry name" value="RX-CC_like"/>
    <property type="match status" value="1"/>
</dbReference>
<dbReference type="InterPro" id="IPR038005">
    <property type="entry name" value="RX-like_CC"/>
</dbReference>
<evidence type="ECO:0000256" key="6">
    <source>
        <dbReference type="ARBA" id="ARBA00022840"/>
    </source>
</evidence>
<reference evidence="10" key="1">
    <citation type="submission" date="2019-10" db="EMBL/GenBank/DDBJ databases">
        <authorList>
            <person name="Zhang R."/>
            <person name="Pan Y."/>
            <person name="Wang J."/>
            <person name="Ma R."/>
            <person name="Yu S."/>
        </authorList>
    </citation>
    <scope>NUCLEOTIDE SEQUENCE</scope>
    <source>
        <strain evidence="10">LA-IB0</strain>
        <tissue evidence="10">Leaf</tissue>
    </source>
</reference>
<dbReference type="Proteomes" id="UP000826271">
    <property type="component" value="Unassembled WGS sequence"/>
</dbReference>
<dbReference type="GO" id="GO:0051707">
    <property type="term" value="P:response to other organism"/>
    <property type="evidence" value="ECO:0007669"/>
    <property type="project" value="UniProtKB-ARBA"/>
</dbReference>
<keyword evidence="4" id="KW-0547">Nucleotide-binding</keyword>
<dbReference type="PRINTS" id="PR00364">
    <property type="entry name" value="DISEASERSIST"/>
</dbReference>
<evidence type="ECO:0000313" key="11">
    <source>
        <dbReference type="Proteomes" id="UP000826271"/>
    </source>
</evidence>
<comment type="caution">
    <text evidence="10">The sequence shown here is derived from an EMBL/GenBank/DDBJ whole genome shotgun (WGS) entry which is preliminary data.</text>
</comment>
<feature type="domain" description="Disease resistance N-terminal" evidence="8">
    <location>
        <begin position="10"/>
        <end position="95"/>
    </location>
</feature>
<keyword evidence="6" id="KW-0067">ATP-binding</keyword>
<evidence type="ECO:0000259" key="8">
    <source>
        <dbReference type="Pfam" id="PF18052"/>
    </source>
</evidence>
<dbReference type="Gene3D" id="1.20.5.4130">
    <property type="match status" value="1"/>
</dbReference>
<dbReference type="InterPro" id="IPR056789">
    <property type="entry name" value="LRR_R13L1-DRL21"/>
</dbReference>
<dbReference type="Gene3D" id="1.10.8.430">
    <property type="entry name" value="Helical domain of apoptotic protease-activating factors"/>
    <property type="match status" value="1"/>
</dbReference>
<dbReference type="Gene3D" id="2.120.10.30">
    <property type="entry name" value="TolB, C-terminal domain"/>
    <property type="match status" value="1"/>
</dbReference>
<evidence type="ECO:0000256" key="3">
    <source>
        <dbReference type="ARBA" id="ARBA00022737"/>
    </source>
</evidence>
<keyword evidence="5" id="KW-0611">Plant defense</keyword>
<organism evidence="10 11">
    <name type="scientific">Buddleja alternifolia</name>
    <dbReference type="NCBI Taxonomy" id="168488"/>
    <lineage>
        <taxon>Eukaryota</taxon>
        <taxon>Viridiplantae</taxon>
        <taxon>Streptophyta</taxon>
        <taxon>Embryophyta</taxon>
        <taxon>Tracheophyta</taxon>
        <taxon>Spermatophyta</taxon>
        <taxon>Magnoliopsida</taxon>
        <taxon>eudicotyledons</taxon>
        <taxon>Gunneridae</taxon>
        <taxon>Pentapetalae</taxon>
        <taxon>asterids</taxon>
        <taxon>lamiids</taxon>
        <taxon>Lamiales</taxon>
        <taxon>Scrophulariaceae</taxon>
        <taxon>Buddlejeae</taxon>
        <taxon>Buddleja</taxon>
    </lineage>
</organism>
<dbReference type="Gene3D" id="3.40.50.300">
    <property type="entry name" value="P-loop containing nucleotide triphosphate hydrolases"/>
    <property type="match status" value="1"/>
</dbReference>
<dbReference type="AlphaFoldDB" id="A0AAV6XLY0"/>
<dbReference type="SUPFAM" id="SSF52058">
    <property type="entry name" value="L domain-like"/>
    <property type="match status" value="1"/>
</dbReference>
<evidence type="ECO:0000259" key="9">
    <source>
        <dbReference type="Pfam" id="PF25019"/>
    </source>
</evidence>
<evidence type="ECO:0000256" key="5">
    <source>
        <dbReference type="ARBA" id="ARBA00022821"/>
    </source>
</evidence>
<dbReference type="EMBL" id="WHWC01000007">
    <property type="protein sequence ID" value="KAG8380070.1"/>
    <property type="molecule type" value="Genomic_DNA"/>
</dbReference>
<dbReference type="SUPFAM" id="SSF52540">
    <property type="entry name" value="P-loop containing nucleoside triphosphate hydrolases"/>
    <property type="match status" value="1"/>
</dbReference>
<evidence type="ECO:0000256" key="4">
    <source>
        <dbReference type="ARBA" id="ARBA00022741"/>
    </source>
</evidence>
<dbReference type="GO" id="GO:0005524">
    <property type="term" value="F:ATP binding"/>
    <property type="evidence" value="ECO:0007669"/>
    <property type="project" value="UniProtKB-KW"/>
</dbReference>
<feature type="domain" description="NB-ARC" evidence="7">
    <location>
        <begin position="198"/>
        <end position="354"/>
    </location>
</feature>
<dbReference type="GO" id="GO:0006952">
    <property type="term" value="P:defense response"/>
    <property type="evidence" value="ECO:0007669"/>
    <property type="project" value="UniProtKB-KW"/>
</dbReference>
<evidence type="ECO:0000256" key="1">
    <source>
        <dbReference type="ARBA" id="ARBA00008894"/>
    </source>
</evidence>
<evidence type="ECO:0000259" key="7">
    <source>
        <dbReference type="Pfam" id="PF00931"/>
    </source>
</evidence>
<proteinExistence type="inferred from homology"/>
<dbReference type="PANTHER" id="PTHR36766">
    <property type="entry name" value="PLANT BROAD-SPECTRUM MILDEW RESISTANCE PROTEIN RPW8"/>
    <property type="match status" value="1"/>
</dbReference>